<keyword evidence="1" id="KW-1133">Transmembrane helix</keyword>
<evidence type="ECO:0000259" key="2">
    <source>
        <dbReference type="Pfam" id="PF06580"/>
    </source>
</evidence>
<reference evidence="3 4" key="1">
    <citation type="submission" date="2017-06" db="EMBL/GenBank/DDBJ databases">
        <authorList>
            <person name="Kim H.J."/>
            <person name="Triplett B.A."/>
        </authorList>
    </citation>
    <scope>NUCLEOTIDE SEQUENCE [LARGE SCALE GENOMIC DNA]</scope>
    <source>
        <strain evidence="3 4">DSM 19307</strain>
    </source>
</reference>
<dbReference type="GO" id="GO:0000155">
    <property type="term" value="F:phosphorelay sensor kinase activity"/>
    <property type="evidence" value="ECO:0007669"/>
    <property type="project" value="InterPro"/>
</dbReference>
<dbReference type="Pfam" id="PF06580">
    <property type="entry name" value="His_kinase"/>
    <property type="match status" value="1"/>
</dbReference>
<keyword evidence="3" id="KW-0808">Transferase</keyword>
<proteinExistence type="predicted"/>
<dbReference type="Gene3D" id="3.30.565.10">
    <property type="entry name" value="Histidine kinase-like ATPase, C-terminal domain"/>
    <property type="match status" value="1"/>
</dbReference>
<dbReference type="EMBL" id="FZPD01000008">
    <property type="protein sequence ID" value="SNT39839.1"/>
    <property type="molecule type" value="Genomic_DNA"/>
</dbReference>
<dbReference type="PANTHER" id="PTHR34220">
    <property type="entry name" value="SENSOR HISTIDINE KINASE YPDA"/>
    <property type="match status" value="1"/>
</dbReference>
<dbReference type="InterPro" id="IPR050640">
    <property type="entry name" value="Bact_2-comp_sensor_kinase"/>
</dbReference>
<feature type="transmembrane region" description="Helical" evidence="1">
    <location>
        <begin position="53"/>
        <end position="75"/>
    </location>
</feature>
<keyword evidence="4" id="KW-1185">Reference proteome</keyword>
<organism evidence="3 4">
    <name type="scientific">Ekhidna lutea</name>
    <dbReference type="NCBI Taxonomy" id="447679"/>
    <lineage>
        <taxon>Bacteria</taxon>
        <taxon>Pseudomonadati</taxon>
        <taxon>Bacteroidota</taxon>
        <taxon>Cytophagia</taxon>
        <taxon>Cytophagales</taxon>
        <taxon>Reichenbachiellaceae</taxon>
        <taxon>Ekhidna</taxon>
    </lineage>
</organism>
<evidence type="ECO:0000256" key="1">
    <source>
        <dbReference type="SAM" id="Phobius"/>
    </source>
</evidence>
<protein>
    <submittedName>
        <fullName evidence="3">Histidine kinase</fullName>
    </submittedName>
</protein>
<dbReference type="GO" id="GO:0016020">
    <property type="term" value="C:membrane"/>
    <property type="evidence" value="ECO:0007669"/>
    <property type="project" value="InterPro"/>
</dbReference>
<keyword evidence="1" id="KW-0812">Transmembrane</keyword>
<name>A0A239MDD2_EKHLU</name>
<gene>
    <name evidence="3" type="ORF">SAMN05421640_3771</name>
</gene>
<sequence>MSIFTFVEGGYSNQFDVAFYMELGFLPFRLVVVYINYFLLLPRFLEDRKLSKYILQTLVFIVITSFLHRAFMYFYLNDILFPNWNPGGFPRPYKLVQSAMIIASPMIFLIGIEVLIRWLDSERRVERLAGEKVKAELSYLRSQINPHFFFNTLNNLYGLALKKSDKTPEVVMKLSELMSYVLYDADKETVPLTKELDQVERYIALEQIRYENRFDVRFETEGEVDHFPIPPLILLPFVENSFKHGVNKTTKDGRVDILVLVNNQTFEFTIRNSIPKNNSEAKETGGLGISNVKKRLELLYGDKQQLECTEKENEYIVKLTIQRS</sequence>
<dbReference type="Proteomes" id="UP000198393">
    <property type="component" value="Unassembled WGS sequence"/>
</dbReference>
<keyword evidence="3" id="KW-0418">Kinase</keyword>
<evidence type="ECO:0000313" key="4">
    <source>
        <dbReference type="Proteomes" id="UP000198393"/>
    </source>
</evidence>
<keyword evidence="1" id="KW-0472">Membrane</keyword>
<dbReference type="AlphaFoldDB" id="A0A239MDD2"/>
<feature type="transmembrane region" description="Helical" evidence="1">
    <location>
        <begin position="20"/>
        <end position="41"/>
    </location>
</feature>
<dbReference type="InterPro" id="IPR036890">
    <property type="entry name" value="HATPase_C_sf"/>
</dbReference>
<feature type="domain" description="Signal transduction histidine kinase internal region" evidence="2">
    <location>
        <begin position="135"/>
        <end position="214"/>
    </location>
</feature>
<dbReference type="PANTHER" id="PTHR34220:SF7">
    <property type="entry name" value="SENSOR HISTIDINE KINASE YPDA"/>
    <property type="match status" value="1"/>
</dbReference>
<dbReference type="InterPro" id="IPR010559">
    <property type="entry name" value="Sig_transdc_His_kin_internal"/>
</dbReference>
<dbReference type="SUPFAM" id="SSF55874">
    <property type="entry name" value="ATPase domain of HSP90 chaperone/DNA topoisomerase II/histidine kinase"/>
    <property type="match status" value="1"/>
</dbReference>
<evidence type="ECO:0000313" key="3">
    <source>
        <dbReference type="EMBL" id="SNT39839.1"/>
    </source>
</evidence>
<accession>A0A239MDD2</accession>
<feature type="transmembrane region" description="Helical" evidence="1">
    <location>
        <begin position="95"/>
        <end position="119"/>
    </location>
</feature>